<dbReference type="Pfam" id="PF14345">
    <property type="entry name" value="GDYXXLXY"/>
    <property type="match status" value="1"/>
</dbReference>
<reference evidence="1 2" key="1">
    <citation type="submission" date="2018-02" db="EMBL/GenBank/DDBJ databases">
        <title>Novel Leptospira species isolated from soil and water in Japan.</title>
        <authorList>
            <person name="Nakao R."/>
            <person name="Masuzawa T."/>
        </authorList>
    </citation>
    <scope>NUCLEOTIDE SEQUENCE [LARGE SCALE GENOMIC DNA]</scope>
    <source>
        <strain evidence="1 2">E8</strain>
    </source>
</reference>
<dbReference type="OrthoDB" id="4868247at2"/>
<evidence type="ECO:0000313" key="2">
    <source>
        <dbReference type="Proteomes" id="UP000245076"/>
    </source>
</evidence>
<dbReference type="InterPro" id="IPR025833">
    <property type="entry name" value="GDYXXLXY"/>
</dbReference>
<evidence type="ECO:0008006" key="3">
    <source>
        <dbReference type="Google" id="ProtNLM"/>
    </source>
</evidence>
<name>A0A2P2CYL9_9LEPT</name>
<dbReference type="RefSeq" id="WP_108927214.1">
    <property type="nucleotide sequence ID" value="NZ_BFAY01000005.1"/>
</dbReference>
<keyword evidence="2" id="KW-1185">Reference proteome</keyword>
<dbReference type="AlphaFoldDB" id="A0A2P2CYL9"/>
<protein>
    <recommendedName>
        <fullName evidence="3">GDYXXLXY protein</fullName>
    </recommendedName>
</protein>
<sequence>MKKLTISVVAVFLPILVLASVALEREFDLRNGKVLILPITGYDPRDLLSGHYLRFQIDRKYSDDVCQKGDYVSSAVDSAAASTDGSSRLTKKETCVCFDSREPSEYDVRFYSDCNEVKNDTSCWNYIKGECNYGNFNYPFRKYYIPEEGAQKLEEKLREPGAKIQLRIDEKGNGLIEKIIWPEVSSQ</sequence>
<accession>A0A2P2CYL9</accession>
<comment type="caution">
    <text evidence="1">The sequence shown here is derived from an EMBL/GenBank/DDBJ whole genome shotgun (WGS) entry which is preliminary data.</text>
</comment>
<evidence type="ECO:0000313" key="1">
    <source>
        <dbReference type="EMBL" id="GBF37446.1"/>
    </source>
</evidence>
<dbReference type="EMBL" id="BFAY01000005">
    <property type="protein sequence ID" value="GBF37446.1"/>
    <property type="molecule type" value="Genomic_DNA"/>
</dbReference>
<organism evidence="1 2">
    <name type="scientific">Leptospira johnsonii</name>
    <dbReference type="NCBI Taxonomy" id="1917820"/>
    <lineage>
        <taxon>Bacteria</taxon>
        <taxon>Pseudomonadati</taxon>
        <taxon>Spirochaetota</taxon>
        <taxon>Spirochaetia</taxon>
        <taxon>Leptospirales</taxon>
        <taxon>Leptospiraceae</taxon>
        <taxon>Leptospira</taxon>
    </lineage>
</organism>
<proteinExistence type="predicted"/>
<dbReference type="Proteomes" id="UP000245076">
    <property type="component" value="Unassembled WGS sequence"/>
</dbReference>
<gene>
    <name evidence="1" type="ORF">LPTSP1_04280</name>
</gene>